<keyword evidence="4" id="KW-1185">Reference proteome</keyword>
<dbReference type="Proteomes" id="UP000324222">
    <property type="component" value="Unassembled WGS sequence"/>
</dbReference>
<organism evidence="3 4">
    <name type="scientific">Portunus trituberculatus</name>
    <name type="common">Swimming crab</name>
    <name type="synonym">Neptunus trituberculatus</name>
    <dbReference type="NCBI Taxonomy" id="210409"/>
    <lineage>
        <taxon>Eukaryota</taxon>
        <taxon>Metazoa</taxon>
        <taxon>Ecdysozoa</taxon>
        <taxon>Arthropoda</taxon>
        <taxon>Crustacea</taxon>
        <taxon>Multicrustacea</taxon>
        <taxon>Malacostraca</taxon>
        <taxon>Eumalacostraca</taxon>
        <taxon>Eucarida</taxon>
        <taxon>Decapoda</taxon>
        <taxon>Pleocyemata</taxon>
        <taxon>Brachyura</taxon>
        <taxon>Eubrachyura</taxon>
        <taxon>Portunoidea</taxon>
        <taxon>Portunidae</taxon>
        <taxon>Portuninae</taxon>
        <taxon>Portunus</taxon>
    </lineage>
</organism>
<evidence type="ECO:0000256" key="1">
    <source>
        <dbReference type="RuleBase" id="RU362082"/>
    </source>
</evidence>
<feature type="domain" description="P5B-type ATPase N-terminal" evidence="2">
    <location>
        <begin position="13"/>
        <end position="86"/>
    </location>
</feature>
<reference evidence="3 4" key="1">
    <citation type="submission" date="2019-05" db="EMBL/GenBank/DDBJ databases">
        <title>Another draft genome of Portunus trituberculatus and its Hox gene families provides insights of decapod evolution.</title>
        <authorList>
            <person name="Jeong J.-H."/>
            <person name="Song I."/>
            <person name="Kim S."/>
            <person name="Choi T."/>
            <person name="Kim D."/>
            <person name="Ryu S."/>
            <person name="Kim W."/>
        </authorList>
    </citation>
    <scope>NUCLEOTIDE SEQUENCE [LARGE SCALE GENOMIC DNA]</scope>
    <source>
        <tissue evidence="3">Muscle</tissue>
    </source>
</reference>
<keyword evidence="1" id="KW-0460">Magnesium</keyword>
<keyword evidence="1" id="KW-1133">Transmembrane helix</keyword>
<keyword evidence="1" id="KW-0479">Metal-binding</keyword>
<sequence length="122" mass="14043">MRSTRGHGRKLREIYGYRRSKLKTGITWFFIVVSAGFLRLVFHWVPVWMLKATHSQCSLEHATKVLIVEYFKKYKRNFVKNISEINAHNIRARKGRQVGGSSHRDVTAWTGGVMTSRPGPVG</sequence>
<keyword evidence="1" id="KW-1278">Translocase</keyword>
<name>A0A5B7D4H3_PORTR</name>
<evidence type="ECO:0000313" key="3">
    <source>
        <dbReference type="EMBL" id="MPC15566.1"/>
    </source>
</evidence>
<feature type="transmembrane region" description="Helical" evidence="1">
    <location>
        <begin position="26"/>
        <end position="49"/>
    </location>
</feature>
<dbReference type="Pfam" id="PF12409">
    <property type="entry name" value="P5-ATPase"/>
    <property type="match status" value="1"/>
</dbReference>
<comment type="catalytic activity">
    <reaction evidence="1">
        <text>ATP + H2O = ADP + phosphate + H(+)</text>
        <dbReference type="Rhea" id="RHEA:13065"/>
        <dbReference type="ChEBI" id="CHEBI:15377"/>
        <dbReference type="ChEBI" id="CHEBI:15378"/>
        <dbReference type="ChEBI" id="CHEBI:30616"/>
        <dbReference type="ChEBI" id="CHEBI:43474"/>
        <dbReference type="ChEBI" id="CHEBI:456216"/>
    </reaction>
</comment>
<dbReference type="GO" id="GO:0016020">
    <property type="term" value="C:membrane"/>
    <property type="evidence" value="ECO:0007669"/>
    <property type="project" value="UniProtKB-SubCell"/>
</dbReference>
<dbReference type="AlphaFoldDB" id="A0A5B7D4H3"/>
<evidence type="ECO:0000259" key="2">
    <source>
        <dbReference type="Pfam" id="PF12409"/>
    </source>
</evidence>
<protein>
    <recommendedName>
        <fullName evidence="1">Cation-transporting ATPase</fullName>
        <ecNumber evidence="1">7.2.2.-</ecNumber>
    </recommendedName>
</protein>
<keyword evidence="1" id="KW-0067">ATP-binding</keyword>
<keyword evidence="1" id="KW-0812">Transmembrane</keyword>
<proteinExistence type="inferred from homology"/>
<dbReference type="GO" id="GO:0019829">
    <property type="term" value="F:ATPase-coupled monoatomic cation transmembrane transporter activity"/>
    <property type="evidence" value="ECO:0007669"/>
    <property type="project" value="UniProtKB-UniRule"/>
</dbReference>
<dbReference type="InterPro" id="IPR047819">
    <property type="entry name" value="P5A-ATPase_N"/>
</dbReference>
<comment type="similarity">
    <text evidence="1">Belongs to the cation transport ATPase (P-type) (TC 3.A.3) family. Type V subfamily.</text>
</comment>
<dbReference type="EMBL" id="VSRR010000437">
    <property type="protein sequence ID" value="MPC15566.1"/>
    <property type="molecule type" value="Genomic_DNA"/>
</dbReference>
<dbReference type="GO" id="GO:0005524">
    <property type="term" value="F:ATP binding"/>
    <property type="evidence" value="ECO:0007669"/>
    <property type="project" value="UniProtKB-UniRule"/>
</dbReference>
<gene>
    <name evidence="3" type="primary">ATP13A3_0</name>
    <name evidence="3" type="ORF">E2C01_008362</name>
</gene>
<accession>A0A5B7D4H3</accession>
<keyword evidence="1" id="KW-0547">Nucleotide-binding</keyword>
<comment type="caution">
    <text evidence="1">Lacks conserved residue(s) required for the propagation of feature annotation.</text>
</comment>
<evidence type="ECO:0000313" key="4">
    <source>
        <dbReference type="Proteomes" id="UP000324222"/>
    </source>
</evidence>
<dbReference type="EC" id="7.2.2.-" evidence="1"/>
<comment type="subcellular location">
    <subcellularLocation>
        <location evidence="1">Membrane</location>
        <topology evidence="1">Multi-pass membrane protein</topology>
    </subcellularLocation>
</comment>
<comment type="caution">
    <text evidence="3">The sequence shown here is derived from an EMBL/GenBank/DDBJ whole genome shotgun (WGS) entry which is preliminary data.</text>
</comment>
<dbReference type="GO" id="GO:0046872">
    <property type="term" value="F:metal ion binding"/>
    <property type="evidence" value="ECO:0007669"/>
    <property type="project" value="UniProtKB-UniRule"/>
</dbReference>
<keyword evidence="1" id="KW-0472">Membrane</keyword>
<dbReference type="OrthoDB" id="48943at2759"/>